<dbReference type="EMBL" id="VWOJ01000001">
    <property type="protein sequence ID" value="KAA5805301.1"/>
    <property type="molecule type" value="Genomic_DNA"/>
</dbReference>
<evidence type="ECO:0000256" key="4">
    <source>
        <dbReference type="ARBA" id="ARBA00022801"/>
    </source>
</evidence>
<evidence type="ECO:0000256" key="5">
    <source>
        <dbReference type="ARBA" id="ARBA00023316"/>
    </source>
</evidence>
<evidence type="ECO:0000256" key="2">
    <source>
        <dbReference type="ARBA" id="ARBA00007553"/>
    </source>
</evidence>
<dbReference type="InterPro" id="IPR051206">
    <property type="entry name" value="NAMLAA_amidase_2"/>
</dbReference>
<dbReference type="GO" id="GO:0009254">
    <property type="term" value="P:peptidoglycan turnover"/>
    <property type="evidence" value="ECO:0007669"/>
    <property type="project" value="TreeGrafter"/>
</dbReference>
<dbReference type="Pfam" id="PF01510">
    <property type="entry name" value="Amidase_2"/>
    <property type="match status" value="1"/>
</dbReference>
<feature type="domain" description="N-acetylmuramoyl-L-alanine amidase" evidence="6">
    <location>
        <begin position="8"/>
        <end position="145"/>
    </location>
</feature>
<dbReference type="Proteomes" id="UP000325122">
    <property type="component" value="Unassembled WGS sequence"/>
</dbReference>
<dbReference type="GO" id="GO:0019867">
    <property type="term" value="C:outer membrane"/>
    <property type="evidence" value="ECO:0007669"/>
    <property type="project" value="TreeGrafter"/>
</dbReference>
<keyword evidence="4" id="KW-0378">Hydrolase</keyword>
<dbReference type="SUPFAM" id="SSF55846">
    <property type="entry name" value="N-acetylmuramoyl-L-alanine amidase-like"/>
    <property type="match status" value="1"/>
</dbReference>
<evidence type="ECO:0000313" key="7">
    <source>
        <dbReference type="EMBL" id="KAA5805301.1"/>
    </source>
</evidence>
<name>A0A5M6ZSK5_9PROT</name>
<dbReference type="InterPro" id="IPR002502">
    <property type="entry name" value="Amidase_domain"/>
</dbReference>
<dbReference type="AlphaFoldDB" id="A0A5M6ZSK5"/>
<comment type="catalytic activity">
    <reaction evidence="1">
        <text>Hydrolyzes the link between N-acetylmuramoyl residues and L-amino acid residues in certain cell-wall glycopeptides.</text>
        <dbReference type="EC" id="3.5.1.28"/>
    </reaction>
</comment>
<sequence length="226" mass="23886">MSPSVIHAPSPNFNDRPAPVSILVLHYTGMETGAAALERLRDPQAKVSSHYLVEEDGRVFALVSEDKRAWHAGAGAWRGCRDVNSASIGIEIVNGGHDFDLPDFADAQIKAVTALCRDILARHAIAARDVIGHSDMAPARKADPGEKFPWRTLAEAGIGLWPEAPVAGLSADAAPAALAAIGYPAADNALADVVTAFQRRFRPARVDGRLDDETLGLIAAVQALSA</sequence>
<dbReference type="PANTHER" id="PTHR30417">
    <property type="entry name" value="N-ACETYLMURAMOYL-L-ALANINE AMIDASE AMID"/>
    <property type="match status" value="1"/>
</dbReference>
<dbReference type="SUPFAM" id="SSF47090">
    <property type="entry name" value="PGBD-like"/>
    <property type="match status" value="1"/>
</dbReference>
<reference evidence="7 8" key="1">
    <citation type="submission" date="2019-09" db="EMBL/GenBank/DDBJ databases">
        <authorList>
            <person name="Kevbrin V."/>
            <person name="Grouzdev D.S."/>
        </authorList>
    </citation>
    <scope>NUCLEOTIDE SEQUENCE [LARGE SCALE GENOMIC DNA]</scope>
    <source>
        <strain evidence="7 8">G-192</strain>
    </source>
</reference>
<evidence type="ECO:0000313" key="8">
    <source>
        <dbReference type="Proteomes" id="UP000325122"/>
    </source>
</evidence>
<dbReference type="InterPro" id="IPR036365">
    <property type="entry name" value="PGBD-like_sf"/>
</dbReference>
<dbReference type="EC" id="3.5.1.28" evidence="3"/>
<dbReference type="PANTHER" id="PTHR30417:SF1">
    <property type="entry name" value="N-ACETYLMURAMOYL-L-ALANINE AMIDASE AMID"/>
    <property type="match status" value="1"/>
</dbReference>
<dbReference type="RefSeq" id="WP_150022333.1">
    <property type="nucleotide sequence ID" value="NZ_VWOJ01000001.1"/>
</dbReference>
<dbReference type="InterPro" id="IPR036505">
    <property type="entry name" value="Amidase/PGRP_sf"/>
</dbReference>
<protein>
    <recommendedName>
        <fullName evidence="3">N-acetylmuramoyl-L-alanine amidase</fullName>
        <ecNumber evidence="3">3.5.1.28</ecNumber>
    </recommendedName>
</protein>
<dbReference type="SMART" id="SM00644">
    <property type="entry name" value="Ami_2"/>
    <property type="match status" value="1"/>
</dbReference>
<dbReference type="InterPro" id="IPR036366">
    <property type="entry name" value="PGBDSf"/>
</dbReference>
<gene>
    <name evidence="7" type="ORF">F1654_04805</name>
</gene>
<dbReference type="Gene3D" id="3.40.80.10">
    <property type="entry name" value="Peptidoglycan recognition protein-like"/>
    <property type="match status" value="1"/>
</dbReference>
<organism evidence="7 8">
    <name type="scientific">Alkalicaulis satelles</name>
    <dbReference type="NCBI Taxonomy" id="2609175"/>
    <lineage>
        <taxon>Bacteria</taxon>
        <taxon>Pseudomonadati</taxon>
        <taxon>Pseudomonadota</taxon>
        <taxon>Alphaproteobacteria</taxon>
        <taxon>Maricaulales</taxon>
        <taxon>Maricaulaceae</taxon>
        <taxon>Alkalicaulis</taxon>
    </lineage>
</organism>
<proteinExistence type="inferred from homology"/>
<accession>A0A5M6ZSK5</accession>
<comment type="caution">
    <text evidence="7">The sequence shown here is derived from an EMBL/GenBank/DDBJ whole genome shotgun (WGS) entry which is preliminary data.</text>
</comment>
<dbReference type="CDD" id="cd06583">
    <property type="entry name" value="PGRP"/>
    <property type="match status" value="1"/>
</dbReference>
<comment type="similarity">
    <text evidence="2">Belongs to the N-acetylmuramoyl-L-alanine amidase 2 family.</text>
</comment>
<evidence type="ECO:0000259" key="6">
    <source>
        <dbReference type="SMART" id="SM00644"/>
    </source>
</evidence>
<keyword evidence="8" id="KW-1185">Reference proteome</keyword>
<dbReference type="Gene3D" id="1.10.101.10">
    <property type="entry name" value="PGBD-like superfamily/PGBD"/>
    <property type="match status" value="1"/>
</dbReference>
<dbReference type="GO" id="GO:0008745">
    <property type="term" value="F:N-acetylmuramoyl-L-alanine amidase activity"/>
    <property type="evidence" value="ECO:0007669"/>
    <property type="project" value="UniProtKB-EC"/>
</dbReference>
<evidence type="ECO:0000256" key="1">
    <source>
        <dbReference type="ARBA" id="ARBA00001561"/>
    </source>
</evidence>
<dbReference type="GO" id="GO:0071555">
    <property type="term" value="P:cell wall organization"/>
    <property type="evidence" value="ECO:0007669"/>
    <property type="project" value="UniProtKB-KW"/>
</dbReference>
<evidence type="ECO:0000256" key="3">
    <source>
        <dbReference type="ARBA" id="ARBA00011901"/>
    </source>
</evidence>
<keyword evidence="5" id="KW-0961">Cell wall biogenesis/degradation</keyword>
<dbReference type="GO" id="GO:0009253">
    <property type="term" value="P:peptidoglycan catabolic process"/>
    <property type="evidence" value="ECO:0007669"/>
    <property type="project" value="InterPro"/>
</dbReference>